<name>A0ABV9TTT4_9ACTN</name>
<reference evidence="3" key="1">
    <citation type="journal article" date="2019" name="Int. J. Syst. Evol. Microbiol.">
        <title>The Global Catalogue of Microorganisms (GCM) 10K type strain sequencing project: providing services to taxonomists for standard genome sequencing and annotation.</title>
        <authorList>
            <consortium name="The Broad Institute Genomics Platform"/>
            <consortium name="The Broad Institute Genome Sequencing Center for Infectious Disease"/>
            <person name="Wu L."/>
            <person name="Ma J."/>
        </authorList>
    </citation>
    <scope>NUCLEOTIDE SEQUENCE [LARGE SCALE GENOMIC DNA]</scope>
    <source>
        <strain evidence="3">KLKA75</strain>
    </source>
</reference>
<proteinExistence type="predicted"/>
<evidence type="ECO:0000313" key="2">
    <source>
        <dbReference type="EMBL" id="MFC4906868.1"/>
    </source>
</evidence>
<dbReference type="InterPro" id="IPR001584">
    <property type="entry name" value="Integrase_cat-core"/>
</dbReference>
<evidence type="ECO:0000259" key="1">
    <source>
        <dbReference type="PROSITE" id="PS50994"/>
    </source>
</evidence>
<comment type="caution">
    <text evidence="2">The sequence shown here is derived from an EMBL/GenBank/DDBJ whole genome shotgun (WGS) entry which is preliminary data.</text>
</comment>
<evidence type="ECO:0000313" key="3">
    <source>
        <dbReference type="Proteomes" id="UP001595872"/>
    </source>
</evidence>
<feature type="domain" description="Integrase catalytic" evidence="1">
    <location>
        <begin position="1"/>
        <end position="145"/>
    </location>
</feature>
<dbReference type="RefSeq" id="WP_378252610.1">
    <property type="nucleotide sequence ID" value="NZ_JBHSIT010000002.1"/>
</dbReference>
<dbReference type="Pfam" id="PF00665">
    <property type="entry name" value="rve"/>
    <property type="match status" value="1"/>
</dbReference>
<dbReference type="InterPro" id="IPR050900">
    <property type="entry name" value="Transposase_IS3/IS150/IS904"/>
</dbReference>
<keyword evidence="3" id="KW-1185">Reference proteome</keyword>
<dbReference type="SUPFAM" id="SSF53098">
    <property type="entry name" value="Ribonuclease H-like"/>
    <property type="match status" value="1"/>
</dbReference>
<dbReference type="PANTHER" id="PTHR46889:SF4">
    <property type="entry name" value="TRANSPOSASE INSO FOR INSERTION SEQUENCE ELEMENT IS911B-RELATED"/>
    <property type="match status" value="1"/>
</dbReference>
<dbReference type="PANTHER" id="PTHR46889">
    <property type="entry name" value="TRANSPOSASE INSF FOR INSERTION SEQUENCE IS3B-RELATED"/>
    <property type="match status" value="1"/>
</dbReference>
<dbReference type="Gene3D" id="3.30.420.10">
    <property type="entry name" value="Ribonuclease H-like superfamily/Ribonuclease H"/>
    <property type="match status" value="1"/>
</dbReference>
<gene>
    <name evidence="2" type="ORF">ACFPCY_06025</name>
</gene>
<dbReference type="InterPro" id="IPR012337">
    <property type="entry name" value="RNaseH-like_sf"/>
</dbReference>
<dbReference type="Proteomes" id="UP001595872">
    <property type="component" value="Unassembled WGS sequence"/>
</dbReference>
<dbReference type="EMBL" id="JBHSIT010000002">
    <property type="protein sequence ID" value="MFC4906868.1"/>
    <property type="molecule type" value="Genomic_DNA"/>
</dbReference>
<dbReference type="PROSITE" id="PS50994">
    <property type="entry name" value="INTEGRASE"/>
    <property type="match status" value="1"/>
</dbReference>
<organism evidence="2 3">
    <name type="scientific">Actinomadura gamaensis</name>
    <dbReference type="NCBI Taxonomy" id="1763541"/>
    <lineage>
        <taxon>Bacteria</taxon>
        <taxon>Bacillati</taxon>
        <taxon>Actinomycetota</taxon>
        <taxon>Actinomycetes</taxon>
        <taxon>Streptosporangiales</taxon>
        <taxon>Thermomonosporaceae</taxon>
        <taxon>Actinomadura</taxon>
    </lineage>
</organism>
<dbReference type="Pfam" id="PF13333">
    <property type="entry name" value="rve_2"/>
    <property type="match status" value="1"/>
</dbReference>
<accession>A0ABV9TTT4</accession>
<dbReference type="InterPro" id="IPR036397">
    <property type="entry name" value="RNaseH_sf"/>
</dbReference>
<protein>
    <submittedName>
        <fullName evidence="2">DDE-type integrase/transposase/recombinase</fullName>
    </submittedName>
</protein>
<sequence>MGRQGYLATVIDCFNKEVIGYAMADHFRTELIADAMSMAAANHPLASRCIAHSDRGSNYTSHAYAELLAALDLRQSLGRTGTCFDNSSAESFFATLKKERVYRTVYPTRERAMRDIARYIELFDNRTRLHTANGYRPPQEVRNEYLRSHEAA</sequence>